<keyword evidence="2" id="KW-1185">Reference proteome</keyword>
<dbReference type="EMBL" id="ML208290">
    <property type="protein sequence ID" value="TFK72036.1"/>
    <property type="molecule type" value="Genomic_DNA"/>
</dbReference>
<name>A0ACD3B2N8_9AGAR</name>
<accession>A0ACD3B2N8</accession>
<sequence>MASDGSGPSGRGLPPRSSSSLDIRPSSRMSNRGLTPSISVPPRPPSSASRRPPSSLSTRPQSRLAPRPSSRQLKSRLIPLFQDLVTKITGFRDDDSEADLDRENFRLSVDFVAKNLDAITIMKAGASTDMKTVDRHIDGHAAKARINCQDQVGEALETAHKLLKNRLPHHGDLDADLKASHMPDHLQFLLAMSSPPTRETEFYAEEYLDRIRNPEAPPKPLTWADILAEEPFEGEHWEGVYGLPPGTVRRSAEYASSSDETGPSLSPLSDEESDEDGSLSPRSYGPKVPAQEAQPQVEQRHSRPPYNHAHRQVVEDLQSQQYWKDQWKSDVDTYRPFSLGEASTFGPTIQKALLPDELMFALDKTCSSQRYIHETDAVREALIALQGRQNILLAWSEDGYEMLESTPRLPQLSLGAQLSIISSYAQKATTLQHLRNFVSSIFSLSQEQVTKENREAIAQYPLKHRQRITRTLEAFADALHHELRLLDIWCADREQSICRARCGVSDQRLIVSLLETEKAYKDMFEQSFDALLAVIRKVLSPVTPKGQVSEDHNEHWMRALGGKPPSMITAALLNTLFEFVQERMERRDLVTSESLMRVFVRTAEPIWAMIGRWIRDGMGQGTLTGNTTSELDDEFFIENNGPDLGLKGIALLDPDFWEEGYTLREDVIGGTIGGGSKADTAVPNFLEHVAELVLEAGKAVGLLKALGIPPVIENAAMFNWCSFQALIATGNSSNPDRIAGSTPMSSFFSISVDALSRLIYDWLLPPCQACGAQLSKVLIDECSLWKHLYSIEGLYFMRRGDAVSNFTDTLFAKMDTQQQWSDFHFLNTAFTDVIEASVNAGAKDWIQPSLVRFSYRGTKDKDRAINSTVKAIDGLLIEYAVPFPLTYIFQPKTVTTYGEVFVLLLQIRRAKSVLERVLVRGNEASKRDRNMRAELKAFYAMRSRLSWFINTLLNFLTTYVCLYLVIHVQVVKFHEAFHNARSLDEIIRTHNNHIGKVLDFCLLLPHTATLHRAILSILDISLYFTTFFSTFAGHVTTTHDVTQHSMSMRRHRSRRHRLQRKNVIGFSLPSTESPSDSDSDSDDEKFDLSQEPSFSLNASVSTAPDDFVSGLDKMSSELDDLVRFVRRGIESLAGGSDEAASTFRILAFALEDWDN</sequence>
<protein>
    <submittedName>
        <fullName evidence="1">Uncharacterized protein</fullName>
    </submittedName>
</protein>
<dbReference type="Proteomes" id="UP000308600">
    <property type="component" value="Unassembled WGS sequence"/>
</dbReference>
<proteinExistence type="predicted"/>
<evidence type="ECO:0000313" key="2">
    <source>
        <dbReference type="Proteomes" id="UP000308600"/>
    </source>
</evidence>
<gene>
    <name evidence="1" type="ORF">BDN72DRAFT_932310</name>
</gene>
<evidence type="ECO:0000313" key="1">
    <source>
        <dbReference type="EMBL" id="TFK72036.1"/>
    </source>
</evidence>
<reference evidence="1 2" key="1">
    <citation type="journal article" date="2019" name="Nat. Ecol. Evol.">
        <title>Megaphylogeny resolves global patterns of mushroom evolution.</title>
        <authorList>
            <person name="Varga T."/>
            <person name="Krizsan K."/>
            <person name="Foldi C."/>
            <person name="Dima B."/>
            <person name="Sanchez-Garcia M."/>
            <person name="Sanchez-Ramirez S."/>
            <person name="Szollosi G.J."/>
            <person name="Szarkandi J.G."/>
            <person name="Papp V."/>
            <person name="Albert L."/>
            <person name="Andreopoulos W."/>
            <person name="Angelini C."/>
            <person name="Antonin V."/>
            <person name="Barry K.W."/>
            <person name="Bougher N.L."/>
            <person name="Buchanan P."/>
            <person name="Buyck B."/>
            <person name="Bense V."/>
            <person name="Catcheside P."/>
            <person name="Chovatia M."/>
            <person name="Cooper J."/>
            <person name="Damon W."/>
            <person name="Desjardin D."/>
            <person name="Finy P."/>
            <person name="Geml J."/>
            <person name="Haridas S."/>
            <person name="Hughes K."/>
            <person name="Justo A."/>
            <person name="Karasinski D."/>
            <person name="Kautmanova I."/>
            <person name="Kiss B."/>
            <person name="Kocsube S."/>
            <person name="Kotiranta H."/>
            <person name="LaButti K.M."/>
            <person name="Lechner B.E."/>
            <person name="Liimatainen K."/>
            <person name="Lipzen A."/>
            <person name="Lukacs Z."/>
            <person name="Mihaltcheva S."/>
            <person name="Morgado L.N."/>
            <person name="Niskanen T."/>
            <person name="Noordeloos M.E."/>
            <person name="Ohm R.A."/>
            <person name="Ortiz-Santana B."/>
            <person name="Ovrebo C."/>
            <person name="Racz N."/>
            <person name="Riley R."/>
            <person name="Savchenko A."/>
            <person name="Shiryaev A."/>
            <person name="Soop K."/>
            <person name="Spirin V."/>
            <person name="Szebenyi C."/>
            <person name="Tomsovsky M."/>
            <person name="Tulloss R.E."/>
            <person name="Uehling J."/>
            <person name="Grigoriev I.V."/>
            <person name="Vagvolgyi C."/>
            <person name="Papp T."/>
            <person name="Martin F.M."/>
            <person name="Miettinen O."/>
            <person name="Hibbett D.S."/>
            <person name="Nagy L.G."/>
        </authorList>
    </citation>
    <scope>NUCLEOTIDE SEQUENCE [LARGE SCALE GENOMIC DNA]</scope>
    <source>
        <strain evidence="1 2">NL-1719</strain>
    </source>
</reference>
<organism evidence="1 2">
    <name type="scientific">Pluteus cervinus</name>
    <dbReference type="NCBI Taxonomy" id="181527"/>
    <lineage>
        <taxon>Eukaryota</taxon>
        <taxon>Fungi</taxon>
        <taxon>Dikarya</taxon>
        <taxon>Basidiomycota</taxon>
        <taxon>Agaricomycotina</taxon>
        <taxon>Agaricomycetes</taxon>
        <taxon>Agaricomycetidae</taxon>
        <taxon>Agaricales</taxon>
        <taxon>Pluteineae</taxon>
        <taxon>Pluteaceae</taxon>
        <taxon>Pluteus</taxon>
    </lineage>
</organism>